<proteinExistence type="predicted"/>
<reference evidence="2" key="1">
    <citation type="journal article" date="2019" name="Int. J. Syst. Evol. Microbiol.">
        <title>The Global Catalogue of Microorganisms (GCM) 10K type strain sequencing project: providing services to taxonomists for standard genome sequencing and annotation.</title>
        <authorList>
            <consortium name="The Broad Institute Genomics Platform"/>
            <consortium name="The Broad Institute Genome Sequencing Center for Infectious Disease"/>
            <person name="Wu L."/>
            <person name="Ma J."/>
        </authorList>
    </citation>
    <scope>NUCLEOTIDE SEQUENCE [LARGE SCALE GENOMIC DNA]</scope>
    <source>
        <strain evidence="2">CCM 8749</strain>
    </source>
</reference>
<accession>A0ABW1INW5</accession>
<gene>
    <name evidence="1" type="ORF">ACFPXP_10075</name>
</gene>
<organism evidence="1 2">
    <name type="scientific">Marinicrinis lubricantis</name>
    <dbReference type="NCBI Taxonomy" id="2086470"/>
    <lineage>
        <taxon>Bacteria</taxon>
        <taxon>Bacillati</taxon>
        <taxon>Bacillota</taxon>
        <taxon>Bacilli</taxon>
        <taxon>Bacillales</taxon>
        <taxon>Paenibacillaceae</taxon>
    </lineage>
</organism>
<evidence type="ECO:0000313" key="1">
    <source>
        <dbReference type="EMBL" id="MFC5986763.1"/>
    </source>
</evidence>
<keyword evidence="2" id="KW-1185">Reference proteome</keyword>
<name>A0ABW1INW5_9BACL</name>
<dbReference type="RefSeq" id="WP_379894075.1">
    <property type="nucleotide sequence ID" value="NZ_CBCSCT010000075.1"/>
</dbReference>
<evidence type="ECO:0000313" key="2">
    <source>
        <dbReference type="Proteomes" id="UP001596250"/>
    </source>
</evidence>
<sequence length="316" mass="36853">MDNDQNIKDIDILGFMYSDHWKQNAKTIAEIASYENSTSQECLQTVPTGNHDIKSLSWEKVLLFLNSMYAFAWPEHNAKTSSSGSPGLNEWIFTTHIQGQIFAPVLLDYLEKKKSIKSTSYFSITEYALELIHFFKIYLGIDSRSICDKELANRNILQKFIEQSYPNFIQRDLIQEIAKKLLSDEIKLQKSTHNHSSKEWTQDINHPSVNAHMNDLIRSGVKEKSVYGKYKISYAMFLFWLRTNYVQFQSTSPDDIPLSRVTEEHLLEFKQYLMRLATKGVYSKHTVSDRFYDIRFLLSNLYKLGWLPKDITLDVA</sequence>
<comment type="caution">
    <text evidence="1">The sequence shown here is derived from an EMBL/GenBank/DDBJ whole genome shotgun (WGS) entry which is preliminary data.</text>
</comment>
<dbReference type="EMBL" id="JBHSQV010000132">
    <property type="protein sequence ID" value="MFC5986763.1"/>
    <property type="molecule type" value="Genomic_DNA"/>
</dbReference>
<protein>
    <submittedName>
        <fullName evidence="1">Uncharacterized protein</fullName>
    </submittedName>
</protein>
<dbReference type="Proteomes" id="UP001596250">
    <property type="component" value="Unassembled WGS sequence"/>
</dbReference>